<protein>
    <recommendedName>
        <fullName evidence="3">Phosphoglycerate mutase</fullName>
    </recommendedName>
</protein>
<reference evidence="1 2" key="1">
    <citation type="journal article" date="2024" name="Science">
        <title>Giant polyketide synthase enzymes in the biosynthesis of giant marine polyether toxins.</title>
        <authorList>
            <person name="Fallon T.R."/>
            <person name="Shende V.V."/>
            <person name="Wierzbicki I.H."/>
            <person name="Pendleton A.L."/>
            <person name="Watervoot N.F."/>
            <person name="Auber R.P."/>
            <person name="Gonzalez D.J."/>
            <person name="Wisecaver J.H."/>
            <person name="Moore B.S."/>
        </authorList>
    </citation>
    <scope>NUCLEOTIDE SEQUENCE [LARGE SCALE GENOMIC DNA]</scope>
    <source>
        <strain evidence="1 2">12B1</strain>
    </source>
</reference>
<evidence type="ECO:0000313" key="2">
    <source>
        <dbReference type="Proteomes" id="UP001515480"/>
    </source>
</evidence>
<dbReference type="InterPro" id="IPR029033">
    <property type="entry name" value="His_PPase_superfam"/>
</dbReference>
<evidence type="ECO:0000313" key="1">
    <source>
        <dbReference type="EMBL" id="KAL1508437.1"/>
    </source>
</evidence>
<proteinExistence type="predicted"/>
<name>A0AB34IZ21_PRYPA</name>
<evidence type="ECO:0008006" key="3">
    <source>
        <dbReference type="Google" id="ProtNLM"/>
    </source>
</evidence>
<dbReference type="Gene3D" id="3.40.50.1240">
    <property type="entry name" value="Phosphoglycerate mutase-like"/>
    <property type="match status" value="1"/>
</dbReference>
<dbReference type="AlphaFoldDB" id="A0AB34IZ21"/>
<organism evidence="1 2">
    <name type="scientific">Prymnesium parvum</name>
    <name type="common">Toxic golden alga</name>
    <dbReference type="NCBI Taxonomy" id="97485"/>
    <lineage>
        <taxon>Eukaryota</taxon>
        <taxon>Haptista</taxon>
        <taxon>Haptophyta</taxon>
        <taxon>Prymnesiophyceae</taxon>
        <taxon>Prymnesiales</taxon>
        <taxon>Prymnesiaceae</taxon>
        <taxon>Prymnesium</taxon>
    </lineage>
</organism>
<sequence length="266" mass="27977">MAALASLLAASALAAPPRIAPSARRLILVRHGAVDRARAVPSIKPGGFYGGNVDVPLSREGEAEALAAAESIAADHLTEVRLIWSSPMRRALFGARAVGTALAVAQSRGAEWTPPLEVATFEAFREVDRGPIGEGWTDLTKEEIEARDGPGALERFALEKVAGAFKAINGGEGFCDIRERVLKQRDAMLQEIPLGSAGVIVSHMWVTRAIVGEAIGEENPLNVEIPTASISVIDYPEGFSASAFAAGACPSPTVISVGFKPMVSKR</sequence>
<dbReference type="Proteomes" id="UP001515480">
    <property type="component" value="Unassembled WGS sequence"/>
</dbReference>
<dbReference type="PANTHER" id="PTHR48100">
    <property type="entry name" value="BROAD-SPECIFICITY PHOSPHATASE YOR283W-RELATED"/>
    <property type="match status" value="1"/>
</dbReference>
<dbReference type="EMBL" id="JBGBPQ010000016">
    <property type="protein sequence ID" value="KAL1508437.1"/>
    <property type="molecule type" value="Genomic_DNA"/>
</dbReference>
<dbReference type="InterPro" id="IPR013078">
    <property type="entry name" value="His_Pase_superF_clade-1"/>
</dbReference>
<accession>A0AB34IZ21</accession>
<dbReference type="Pfam" id="PF00300">
    <property type="entry name" value="His_Phos_1"/>
    <property type="match status" value="1"/>
</dbReference>
<dbReference type="GO" id="GO:0016791">
    <property type="term" value="F:phosphatase activity"/>
    <property type="evidence" value="ECO:0007669"/>
    <property type="project" value="TreeGrafter"/>
</dbReference>
<dbReference type="InterPro" id="IPR050275">
    <property type="entry name" value="PGM_Phosphatase"/>
</dbReference>
<dbReference type="SMART" id="SM00855">
    <property type="entry name" value="PGAM"/>
    <property type="match status" value="1"/>
</dbReference>
<dbReference type="GO" id="GO:0005829">
    <property type="term" value="C:cytosol"/>
    <property type="evidence" value="ECO:0007669"/>
    <property type="project" value="TreeGrafter"/>
</dbReference>
<dbReference type="SUPFAM" id="SSF53254">
    <property type="entry name" value="Phosphoglycerate mutase-like"/>
    <property type="match status" value="1"/>
</dbReference>
<comment type="caution">
    <text evidence="1">The sequence shown here is derived from an EMBL/GenBank/DDBJ whole genome shotgun (WGS) entry which is preliminary data.</text>
</comment>
<keyword evidence="2" id="KW-1185">Reference proteome</keyword>
<dbReference type="PANTHER" id="PTHR48100:SF44">
    <property type="entry name" value="PHOSPHATASE C1620.13-RELATED"/>
    <property type="match status" value="1"/>
</dbReference>
<gene>
    <name evidence="1" type="ORF">AB1Y20_004541</name>
</gene>